<gene>
    <name evidence="1" type="ORF">HS088_TW22G01401</name>
</gene>
<proteinExistence type="predicted"/>
<keyword evidence="2" id="KW-1185">Reference proteome</keyword>
<evidence type="ECO:0000313" key="1">
    <source>
        <dbReference type="EMBL" id="KAF5727704.1"/>
    </source>
</evidence>
<evidence type="ECO:0000313" key="2">
    <source>
        <dbReference type="Proteomes" id="UP000593562"/>
    </source>
</evidence>
<comment type="caution">
    <text evidence="1">The sequence shown here is derived from an EMBL/GenBank/DDBJ whole genome shotgun (WGS) entry which is preliminary data.</text>
</comment>
<dbReference type="InterPro" id="IPR035513">
    <property type="entry name" value="Invertase/methylesterase_inhib"/>
</dbReference>
<accession>A0A7J7C0N9</accession>
<dbReference type="Proteomes" id="UP000593562">
    <property type="component" value="Unassembled WGS sequence"/>
</dbReference>
<dbReference type="EMBL" id="JAAARO010000022">
    <property type="protein sequence ID" value="KAF5727704.1"/>
    <property type="molecule type" value="Genomic_DNA"/>
</dbReference>
<name>A0A7J7C0N9_TRIWF</name>
<dbReference type="SUPFAM" id="SSF101148">
    <property type="entry name" value="Plant invertase/pectin methylesterase inhibitor"/>
    <property type="match status" value="1"/>
</dbReference>
<reference evidence="1 2" key="1">
    <citation type="journal article" date="2020" name="Nat. Commun.">
        <title>Genome of Tripterygium wilfordii and identification of cytochrome P450 involved in triptolide biosynthesis.</title>
        <authorList>
            <person name="Tu L."/>
            <person name="Su P."/>
            <person name="Zhang Z."/>
            <person name="Gao L."/>
            <person name="Wang J."/>
            <person name="Hu T."/>
            <person name="Zhou J."/>
            <person name="Zhang Y."/>
            <person name="Zhao Y."/>
            <person name="Liu Y."/>
            <person name="Song Y."/>
            <person name="Tong Y."/>
            <person name="Lu Y."/>
            <person name="Yang J."/>
            <person name="Xu C."/>
            <person name="Jia M."/>
            <person name="Peters R.J."/>
            <person name="Huang L."/>
            <person name="Gao W."/>
        </authorList>
    </citation>
    <scope>NUCLEOTIDE SEQUENCE [LARGE SCALE GENOMIC DNA]</scope>
    <source>
        <strain evidence="2">cv. XIE 37</strain>
        <tissue evidence="1">Leaf</tissue>
    </source>
</reference>
<protein>
    <submittedName>
        <fullName evidence="1">Cell wall / vacuolar inhibitor of fructosidase 2-like</fullName>
    </submittedName>
</protein>
<organism evidence="1 2">
    <name type="scientific">Tripterygium wilfordii</name>
    <name type="common">Thunder God vine</name>
    <dbReference type="NCBI Taxonomy" id="458696"/>
    <lineage>
        <taxon>Eukaryota</taxon>
        <taxon>Viridiplantae</taxon>
        <taxon>Streptophyta</taxon>
        <taxon>Embryophyta</taxon>
        <taxon>Tracheophyta</taxon>
        <taxon>Spermatophyta</taxon>
        <taxon>Magnoliopsida</taxon>
        <taxon>eudicotyledons</taxon>
        <taxon>Gunneridae</taxon>
        <taxon>Pentapetalae</taxon>
        <taxon>rosids</taxon>
        <taxon>fabids</taxon>
        <taxon>Celastrales</taxon>
        <taxon>Celastraceae</taxon>
        <taxon>Tripterygium</taxon>
    </lineage>
</organism>
<dbReference type="AlphaFoldDB" id="A0A7J7C0N9"/>
<dbReference type="CDD" id="cd14859">
    <property type="entry name" value="PMEI_like"/>
    <property type="match status" value="1"/>
</dbReference>
<sequence length="115" mass="12851">MVGVGMVNATATWMYLSSELLSATNDTSLRQVSKDCTNKYAFAGHALQALVQDLAVEGYDYPNVCRNAFRRYPGMAALRRYPGMAYPPEIGRRKDGLKRICDVILEIIDAISNNW</sequence>
<dbReference type="InParanoid" id="A0A7J7C0N9"/>